<protein>
    <submittedName>
        <fullName evidence="4">KAT8 regulatory NSL complex subunit 3-like</fullName>
    </submittedName>
</protein>
<accession>A0ABM1TFX3</accession>
<dbReference type="PANTHER" id="PTHR13136">
    <property type="entry name" value="TESTIS DEVELOPMENT PROTEIN PRTD"/>
    <property type="match status" value="1"/>
</dbReference>
<evidence type="ECO:0000313" key="4">
    <source>
        <dbReference type="RefSeq" id="XP_022254779.1"/>
    </source>
</evidence>
<dbReference type="RefSeq" id="XP_022254779.1">
    <property type="nucleotide sequence ID" value="XM_022399071.1"/>
</dbReference>
<dbReference type="Proteomes" id="UP000694941">
    <property type="component" value="Unplaced"/>
</dbReference>
<dbReference type="InterPro" id="IPR029058">
    <property type="entry name" value="AB_hydrolase_fold"/>
</dbReference>
<evidence type="ECO:0000259" key="1">
    <source>
        <dbReference type="Pfam" id="PF20408"/>
    </source>
</evidence>
<sequence>MASDSAVTSESEDIPAEPTKLNPIESFLHLLSGQEKEPNVITMDHCYAKSWNAYPGAGHARPAKLLFMKDVPRLPLVDHISEKNGKVDIETVPSKPIMPIDSNKVRGLMTECERHVRLMRKQDVPHDWEDHINKKGWSVSQNRLFNKIVKILNTDRLARLTYEGTNNEPVMRRLAVDKTAQRIRHVFSSFSWDHKLLLWLYQTLVENLPFPYLAAYLDVLQTLKSKVPSLMDRFMNHIQSSPVCQSGPTSSDALNILLKRPWDPVLHMLNLHKPKRLPNNPFLIVTPNGPAVSWSNQSRRMRFLHNQLSLMGKLITVTSPSSSEVKGVDINPCLENIISAVRNKVAELKAEFPKRPIVLVGWMIGALIACHVSLLEKVKAVICFGFPLTGIKGSRGDLDDPLLDINTPTLFLVGQNASMCSMDDIEDFRERMTAETGLVVVGGADDKLRVCHMKKKQEGMIQIMVDRCLVKICIKAGFT</sequence>
<evidence type="ECO:0000259" key="2">
    <source>
        <dbReference type="Pfam" id="PF23154"/>
    </source>
</evidence>
<proteinExistence type="predicted"/>
<dbReference type="InterPro" id="IPR026555">
    <property type="entry name" value="NSL3/Tex30"/>
</dbReference>
<dbReference type="Pfam" id="PF23154">
    <property type="entry name" value="KANSL3_1st"/>
    <property type="match status" value="1"/>
</dbReference>
<dbReference type="SUPFAM" id="SSF53474">
    <property type="entry name" value="alpha/beta-Hydrolases"/>
    <property type="match status" value="1"/>
</dbReference>
<organism evidence="3 4">
    <name type="scientific">Limulus polyphemus</name>
    <name type="common">Atlantic horseshoe crab</name>
    <dbReference type="NCBI Taxonomy" id="6850"/>
    <lineage>
        <taxon>Eukaryota</taxon>
        <taxon>Metazoa</taxon>
        <taxon>Ecdysozoa</taxon>
        <taxon>Arthropoda</taxon>
        <taxon>Chelicerata</taxon>
        <taxon>Merostomata</taxon>
        <taxon>Xiphosura</taxon>
        <taxon>Limulidae</taxon>
        <taxon>Limulus</taxon>
    </lineage>
</organism>
<dbReference type="Pfam" id="PF20408">
    <property type="entry name" value="Abhydrolase_11"/>
    <property type="match status" value="1"/>
</dbReference>
<dbReference type="GeneID" id="106470462"/>
<dbReference type="InterPro" id="IPR046879">
    <property type="entry name" value="KANL3/Tex30_Abhydrolase"/>
</dbReference>
<dbReference type="PANTHER" id="PTHR13136:SF16">
    <property type="entry name" value="KAT8 REGULATORY NSL COMPLEX SUBUNIT 3"/>
    <property type="match status" value="1"/>
</dbReference>
<name>A0ABM1TFX3_LIMPO</name>
<gene>
    <name evidence="4" type="primary">LOC106470462</name>
</gene>
<feature type="domain" description="KANSL3 helical" evidence="2">
    <location>
        <begin position="141"/>
        <end position="239"/>
    </location>
</feature>
<dbReference type="Gene3D" id="3.40.50.1820">
    <property type="entry name" value="alpha/beta hydrolase"/>
    <property type="match status" value="1"/>
</dbReference>
<reference evidence="4" key="1">
    <citation type="submission" date="2025-08" db="UniProtKB">
        <authorList>
            <consortium name="RefSeq"/>
        </authorList>
    </citation>
    <scope>IDENTIFICATION</scope>
    <source>
        <tissue evidence="4">Muscle</tissue>
    </source>
</reference>
<evidence type="ECO:0000313" key="3">
    <source>
        <dbReference type="Proteomes" id="UP000694941"/>
    </source>
</evidence>
<feature type="domain" description="KANL3/Tex30 alpha/beta hydrolase-like" evidence="1">
    <location>
        <begin position="336"/>
        <end position="455"/>
    </location>
</feature>
<keyword evidence="3" id="KW-1185">Reference proteome</keyword>
<dbReference type="InterPro" id="IPR056519">
    <property type="entry name" value="KANSL3_1st"/>
</dbReference>